<keyword evidence="10" id="KW-1185">Reference proteome</keyword>
<dbReference type="AlphaFoldDB" id="A0A518B6Q5"/>
<dbReference type="SFLD" id="SFLDG01136">
    <property type="entry name" value="C1.6:_Phosphoserine_Phosphatas"/>
    <property type="match status" value="1"/>
</dbReference>
<feature type="binding site" evidence="8">
    <location>
        <position position="119"/>
    </location>
    <ligand>
        <name>Mg(2+)</name>
        <dbReference type="ChEBI" id="CHEBI:18420"/>
    </ligand>
</feature>
<comment type="subunit">
    <text evidence="3">Homotetramer.</text>
</comment>
<feature type="binding site" evidence="7">
    <location>
        <position position="28"/>
    </location>
    <ligand>
        <name>substrate</name>
    </ligand>
</feature>
<dbReference type="Proteomes" id="UP000317093">
    <property type="component" value="Chromosome"/>
</dbReference>
<comment type="similarity">
    <text evidence="2">Belongs to the KdsC family.</text>
</comment>
<dbReference type="EC" id="3.1.3.45" evidence="9"/>
<dbReference type="InterPro" id="IPR023214">
    <property type="entry name" value="HAD_sf"/>
</dbReference>
<dbReference type="NCBIfam" id="TIGR01670">
    <property type="entry name" value="KdsC-phosphatas"/>
    <property type="match status" value="1"/>
</dbReference>
<dbReference type="InterPro" id="IPR036412">
    <property type="entry name" value="HAD-like_sf"/>
</dbReference>
<evidence type="ECO:0000256" key="7">
    <source>
        <dbReference type="PIRSR" id="PIRSR006118-1"/>
    </source>
</evidence>
<dbReference type="PIRSF" id="PIRSF006118">
    <property type="entry name" value="KDO8-P_Ptase"/>
    <property type="match status" value="1"/>
</dbReference>
<dbReference type="Pfam" id="PF08282">
    <property type="entry name" value="Hydrolase_3"/>
    <property type="match status" value="1"/>
</dbReference>
<comment type="cofactor">
    <cofactor evidence="1 8">
        <name>Mg(2+)</name>
        <dbReference type="ChEBI" id="CHEBI:18420"/>
    </cofactor>
</comment>
<organism evidence="9 10">
    <name type="scientific">Kolteria novifilia</name>
    <dbReference type="NCBI Taxonomy" id="2527975"/>
    <lineage>
        <taxon>Bacteria</taxon>
        <taxon>Pseudomonadati</taxon>
        <taxon>Planctomycetota</taxon>
        <taxon>Planctomycetia</taxon>
        <taxon>Kolteriales</taxon>
        <taxon>Kolteriaceae</taxon>
        <taxon>Kolteria</taxon>
    </lineage>
</organism>
<keyword evidence="6 8" id="KW-0460">Magnesium</keyword>
<feature type="binding site" evidence="7">
    <location>
        <position position="80"/>
    </location>
    <ligand>
        <name>substrate</name>
    </ligand>
</feature>
<dbReference type="OrthoDB" id="9805604at2"/>
<dbReference type="EMBL" id="CP036279">
    <property type="protein sequence ID" value="QDU62663.1"/>
    <property type="molecule type" value="Genomic_DNA"/>
</dbReference>
<dbReference type="InterPro" id="IPR010023">
    <property type="entry name" value="KdsC_fam"/>
</dbReference>
<dbReference type="CDD" id="cd01630">
    <property type="entry name" value="HAD_KDO-like"/>
    <property type="match status" value="1"/>
</dbReference>
<keyword evidence="5 9" id="KW-0378">Hydrolase</keyword>
<dbReference type="Gene3D" id="3.40.50.1000">
    <property type="entry name" value="HAD superfamily/HAD-like"/>
    <property type="match status" value="1"/>
</dbReference>
<gene>
    <name evidence="9" type="primary">kdsC</name>
    <name evidence="9" type="ORF">Pan216_35300</name>
</gene>
<name>A0A518B6Q5_9BACT</name>
<evidence type="ECO:0000313" key="10">
    <source>
        <dbReference type="Proteomes" id="UP000317093"/>
    </source>
</evidence>
<evidence type="ECO:0000256" key="8">
    <source>
        <dbReference type="PIRSR" id="PIRSR006118-2"/>
    </source>
</evidence>
<feature type="binding site" evidence="8">
    <location>
        <position position="26"/>
    </location>
    <ligand>
        <name>Mg(2+)</name>
        <dbReference type="ChEBI" id="CHEBI:18420"/>
    </ligand>
</feature>
<dbReference type="FunFam" id="3.40.50.1000:FF:000029">
    <property type="entry name" value="3-deoxy-D-manno-octulosonate 8-phosphate phosphatase KdsC"/>
    <property type="match status" value="1"/>
</dbReference>
<protein>
    <submittedName>
        <fullName evidence="9">3-deoxy-D-manno-octulosonate 8-phosphate phosphatase KdsC</fullName>
        <ecNumber evidence="9">3.1.3.45</ecNumber>
    </submittedName>
</protein>
<evidence type="ECO:0000256" key="6">
    <source>
        <dbReference type="ARBA" id="ARBA00022842"/>
    </source>
</evidence>
<dbReference type="PANTHER" id="PTHR21485:SF3">
    <property type="entry name" value="N-ACYLNEURAMINATE CYTIDYLYLTRANSFERASE"/>
    <property type="match status" value="1"/>
</dbReference>
<keyword evidence="4 8" id="KW-0479">Metal-binding</keyword>
<proteinExistence type="inferred from homology"/>
<dbReference type="InterPro" id="IPR050793">
    <property type="entry name" value="CMP-NeuNAc_synthase"/>
</dbReference>
<dbReference type="PANTHER" id="PTHR21485">
    <property type="entry name" value="HAD SUPERFAMILY MEMBERS CMAS AND KDSC"/>
    <property type="match status" value="1"/>
</dbReference>
<evidence type="ECO:0000256" key="1">
    <source>
        <dbReference type="ARBA" id="ARBA00001946"/>
    </source>
</evidence>
<dbReference type="GO" id="GO:0046872">
    <property type="term" value="F:metal ion binding"/>
    <property type="evidence" value="ECO:0007669"/>
    <property type="project" value="UniProtKB-KW"/>
</dbReference>
<sequence>MARVTSSLGDDEFRSRANGIKLLILDIDGVMTDGSIVIDDHGKELKTFSVRDGFGIRCWLRAGGDVAIITGRVCQAVAHRCRDLGVERIIQGARDKIPAFRELLAEKGLEPASVCYLGDDLPDLPLIRACGIGATVADGHPVVREDADVVLESPGGKGAVRELIEAILACQGHWEEVIAHYRREIPVP</sequence>
<feature type="binding site" evidence="7">
    <location>
        <position position="72"/>
    </location>
    <ligand>
        <name>substrate</name>
    </ligand>
</feature>
<dbReference type="RefSeq" id="WP_145259565.1">
    <property type="nucleotide sequence ID" value="NZ_CP036279.1"/>
</dbReference>
<evidence type="ECO:0000256" key="3">
    <source>
        <dbReference type="ARBA" id="ARBA00011881"/>
    </source>
</evidence>
<evidence type="ECO:0000256" key="4">
    <source>
        <dbReference type="ARBA" id="ARBA00022723"/>
    </source>
</evidence>
<reference evidence="9 10" key="1">
    <citation type="submission" date="2019-02" db="EMBL/GenBank/DDBJ databases">
        <title>Deep-cultivation of Planctomycetes and their phenomic and genomic characterization uncovers novel biology.</title>
        <authorList>
            <person name="Wiegand S."/>
            <person name="Jogler M."/>
            <person name="Boedeker C."/>
            <person name="Pinto D."/>
            <person name="Vollmers J."/>
            <person name="Rivas-Marin E."/>
            <person name="Kohn T."/>
            <person name="Peeters S.H."/>
            <person name="Heuer A."/>
            <person name="Rast P."/>
            <person name="Oberbeckmann S."/>
            <person name="Bunk B."/>
            <person name="Jeske O."/>
            <person name="Meyerdierks A."/>
            <person name="Storesund J.E."/>
            <person name="Kallscheuer N."/>
            <person name="Luecker S."/>
            <person name="Lage O.M."/>
            <person name="Pohl T."/>
            <person name="Merkel B.J."/>
            <person name="Hornburger P."/>
            <person name="Mueller R.-W."/>
            <person name="Bruemmer F."/>
            <person name="Labrenz M."/>
            <person name="Spormann A.M."/>
            <person name="Op den Camp H."/>
            <person name="Overmann J."/>
            <person name="Amann R."/>
            <person name="Jetten M.S.M."/>
            <person name="Mascher T."/>
            <person name="Medema M.H."/>
            <person name="Devos D.P."/>
            <person name="Kaster A.-K."/>
            <person name="Ovreas L."/>
            <person name="Rohde M."/>
            <person name="Galperin M.Y."/>
            <person name="Jogler C."/>
        </authorList>
    </citation>
    <scope>NUCLEOTIDE SEQUENCE [LARGE SCALE GENOMIC DNA]</scope>
    <source>
        <strain evidence="9 10">Pan216</strain>
    </source>
</reference>
<dbReference type="SUPFAM" id="SSF56784">
    <property type="entry name" value="HAD-like"/>
    <property type="match status" value="1"/>
</dbReference>
<dbReference type="SFLD" id="SFLDG01138">
    <property type="entry name" value="C1.6.2:_Deoxy-d-mannose-octulo"/>
    <property type="match status" value="1"/>
</dbReference>
<dbReference type="KEGG" id="knv:Pan216_35300"/>
<dbReference type="GO" id="GO:0008781">
    <property type="term" value="F:N-acylneuraminate cytidylyltransferase activity"/>
    <property type="evidence" value="ECO:0007669"/>
    <property type="project" value="TreeGrafter"/>
</dbReference>
<evidence type="ECO:0000256" key="2">
    <source>
        <dbReference type="ARBA" id="ARBA00005893"/>
    </source>
</evidence>
<feature type="binding site" evidence="7">
    <location>
        <position position="96"/>
    </location>
    <ligand>
        <name>substrate</name>
    </ligand>
</feature>
<evidence type="ECO:0000256" key="5">
    <source>
        <dbReference type="ARBA" id="ARBA00022801"/>
    </source>
</evidence>
<accession>A0A518B6Q5</accession>
<evidence type="ECO:0000313" key="9">
    <source>
        <dbReference type="EMBL" id="QDU62663.1"/>
    </source>
</evidence>
<dbReference type="SFLD" id="SFLDS00003">
    <property type="entry name" value="Haloacid_Dehalogenase"/>
    <property type="match status" value="1"/>
</dbReference>
<dbReference type="GO" id="GO:0019143">
    <property type="term" value="F:3-deoxy-manno-octulosonate-8-phosphatase activity"/>
    <property type="evidence" value="ECO:0007669"/>
    <property type="project" value="UniProtKB-EC"/>
</dbReference>
<feature type="binding site" evidence="7">
    <location>
        <position position="57"/>
    </location>
    <ligand>
        <name>substrate</name>
    </ligand>
</feature>